<evidence type="ECO:0000313" key="2">
    <source>
        <dbReference type="Proteomes" id="UP000517523"/>
    </source>
</evidence>
<dbReference type="AlphaFoldDB" id="A0A839TTE0"/>
<dbReference type="Proteomes" id="UP000517523">
    <property type="component" value="Unassembled WGS sequence"/>
</dbReference>
<organism evidence="1 2">
    <name type="scientific">Paenibacillus rhizosphaerae</name>
    <dbReference type="NCBI Taxonomy" id="297318"/>
    <lineage>
        <taxon>Bacteria</taxon>
        <taxon>Bacillati</taxon>
        <taxon>Bacillota</taxon>
        <taxon>Bacilli</taxon>
        <taxon>Bacillales</taxon>
        <taxon>Paenibacillaceae</taxon>
        <taxon>Paenibacillus</taxon>
    </lineage>
</organism>
<gene>
    <name evidence="1" type="ORF">FHS19_003322</name>
</gene>
<accession>A0A839TTE0</accession>
<sequence length="99" mass="11113">MKRFVKAIPIILGPVLQYTYFPENVSLSFWTKSSFAVSILQDDRHVLVEAERTLVVGYFGLRLSKEPDDVFGQRCGCGADPEKVFDVLPSVDNSQVFPS</sequence>
<evidence type="ECO:0000313" key="1">
    <source>
        <dbReference type="EMBL" id="MBB3128668.1"/>
    </source>
</evidence>
<dbReference type="RefSeq" id="WP_183582804.1">
    <property type="nucleotide sequence ID" value="NZ_JACHXJ010000002.1"/>
</dbReference>
<reference evidence="1 2" key="1">
    <citation type="submission" date="2020-08" db="EMBL/GenBank/DDBJ databases">
        <title>Genomic Encyclopedia of Type Strains, Phase III (KMG-III): the genomes of soil and plant-associated and newly described type strains.</title>
        <authorList>
            <person name="Whitman W."/>
        </authorList>
    </citation>
    <scope>NUCLEOTIDE SEQUENCE [LARGE SCALE GENOMIC DNA]</scope>
    <source>
        <strain evidence="1 2">CECT 5831</strain>
    </source>
</reference>
<proteinExistence type="predicted"/>
<name>A0A839TTE0_9BACL</name>
<protein>
    <submittedName>
        <fullName evidence="1">Uncharacterized protein</fullName>
    </submittedName>
</protein>
<comment type="caution">
    <text evidence="1">The sequence shown here is derived from an EMBL/GenBank/DDBJ whole genome shotgun (WGS) entry which is preliminary data.</text>
</comment>
<dbReference type="EMBL" id="JACHXJ010000002">
    <property type="protein sequence ID" value="MBB3128668.1"/>
    <property type="molecule type" value="Genomic_DNA"/>
</dbReference>